<dbReference type="RefSeq" id="WP_305105613.1">
    <property type="nucleotide sequence ID" value="NZ_JAUTWS010000020.1"/>
</dbReference>
<keyword evidence="4" id="KW-1185">Reference proteome</keyword>
<name>A0ABT9E3L1_9PROT</name>
<gene>
    <name evidence="3" type="ORF">Q7A36_20555</name>
</gene>
<evidence type="ECO:0000313" key="4">
    <source>
        <dbReference type="Proteomes" id="UP001243009"/>
    </source>
</evidence>
<dbReference type="InterPro" id="IPR002104">
    <property type="entry name" value="Integrase_catalytic"/>
</dbReference>
<dbReference type="InterPro" id="IPR011010">
    <property type="entry name" value="DNA_brk_join_enz"/>
</dbReference>
<dbReference type="SUPFAM" id="SSF56349">
    <property type="entry name" value="DNA breaking-rejoining enzymes"/>
    <property type="match status" value="1"/>
</dbReference>
<organism evidence="3 4">
    <name type="scientific">Paracraurococcus lichenis</name>
    <dbReference type="NCBI Taxonomy" id="3064888"/>
    <lineage>
        <taxon>Bacteria</taxon>
        <taxon>Pseudomonadati</taxon>
        <taxon>Pseudomonadota</taxon>
        <taxon>Alphaproteobacteria</taxon>
        <taxon>Acetobacterales</taxon>
        <taxon>Roseomonadaceae</taxon>
        <taxon>Paracraurococcus</taxon>
    </lineage>
</organism>
<keyword evidence="1" id="KW-0233">DNA recombination</keyword>
<feature type="domain" description="Tyr recombinase" evidence="2">
    <location>
        <begin position="163"/>
        <end position="359"/>
    </location>
</feature>
<dbReference type="PROSITE" id="PS51898">
    <property type="entry name" value="TYR_RECOMBINASE"/>
    <property type="match status" value="1"/>
</dbReference>
<dbReference type="EMBL" id="JAUTWS010000020">
    <property type="protein sequence ID" value="MDO9710754.1"/>
    <property type="molecule type" value="Genomic_DNA"/>
</dbReference>
<dbReference type="InterPro" id="IPR013762">
    <property type="entry name" value="Integrase-like_cat_sf"/>
</dbReference>
<accession>A0ABT9E3L1</accession>
<evidence type="ECO:0000256" key="1">
    <source>
        <dbReference type="ARBA" id="ARBA00023172"/>
    </source>
</evidence>
<protein>
    <recommendedName>
        <fullName evidence="2">Tyr recombinase domain-containing protein</fullName>
    </recommendedName>
</protein>
<sequence>MTQSALSVVSNRHANVVLADGRTVRIDLSGNTSISNDQRRHYFDFTWRDEKVAWQNSLALVLVSLIKTHSLSYASSCTYVTSQFVRALQQDRNLKQELEAEDLAIWPEKVPMIYWGFFRAVLNRWIDSSHQGIGESIRRFLDQPEQFEEQGKGWYFALVANDPERGALTEQELRSIRDGVNQAFEVGRISLSDWTLVWFLIGTGVRAVQIARTKISDVEITAGPEGNEITLGIPLAKGENVVVHARWKRKSPSVLTEVLLRYLESPDVRDLPTSSPLFEDQSQKIQRRIADIFRKVQCHSERLNGPIPIFPYRFRYTLGTRAIALGASDHEVARLLTHRTTHCIRYYRAAMPTLQAPIKQALGQEMTFLANAFQGHLIPSLEQATRRGEPGAVIRDFAHLMGQSLGACGTRAECHLNAPRACLVCRKFEPLRDAPWEQFLDSLLEDLAEETEDRIRLITQEQIEAVREIMAERDGKALETAT</sequence>
<dbReference type="Proteomes" id="UP001243009">
    <property type="component" value="Unassembled WGS sequence"/>
</dbReference>
<evidence type="ECO:0000313" key="3">
    <source>
        <dbReference type="EMBL" id="MDO9710754.1"/>
    </source>
</evidence>
<reference evidence="3 4" key="1">
    <citation type="submission" date="2023-08" db="EMBL/GenBank/DDBJ databases">
        <title>The draft genome sequence of Paracraurococcus sp. LOR1-02.</title>
        <authorList>
            <person name="Kingkaew E."/>
            <person name="Tanasupawat S."/>
        </authorList>
    </citation>
    <scope>NUCLEOTIDE SEQUENCE [LARGE SCALE GENOMIC DNA]</scope>
    <source>
        <strain evidence="3 4">LOR1-02</strain>
    </source>
</reference>
<evidence type="ECO:0000259" key="2">
    <source>
        <dbReference type="PROSITE" id="PS51898"/>
    </source>
</evidence>
<comment type="caution">
    <text evidence="3">The sequence shown here is derived from an EMBL/GenBank/DDBJ whole genome shotgun (WGS) entry which is preliminary data.</text>
</comment>
<proteinExistence type="predicted"/>
<dbReference type="Gene3D" id="1.10.443.10">
    <property type="entry name" value="Intergrase catalytic core"/>
    <property type="match status" value="1"/>
</dbReference>